<name>A0A1V9EVX5_9BACT</name>
<accession>A0A1V9EVX5</accession>
<proteinExistence type="predicted"/>
<dbReference type="AlphaFoldDB" id="A0A1V9EVX5"/>
<gene>
    <name evidence="1" type="ORF">A4H97_00075</name>
</gene>
<dbReference type="RefSeq" id="WP_081198612.1">
    <property type="nucleotide sequence ID" value="NZ_FOCZ01000001.1"/>
</dbReference>
<dbReference type="EMBL" id="LVXG01000012">
    <property type="protein sequence ID" value="OQP50281.1"/>
    <property type="molecule type" value="Genomic_DNA"/>
</dbReference>
<dbReference type="Proteomes" id="UP000192610">
    <property type="component" value="Unassembled WGS sequence"/>
</dbReference>
<evidence type="ECO:0000313" key="1">
    <source>
        <dbReference type="EMBL" id="OQP50281.1"/>
    </source>
</evidence>
<organism evidence="1 2">
    <name type="scientific">Niastella yeongjuensis</name>
    <dbReference type="NCBI Taxonomy" id="354355"/>
    <lineage>
        <taxon>Bacteria</taxon>
        <taxon>Pseudomonadati</taxon>
        <taxon>Bacteroidota</taxon>
        <taxon>Chitinophagia</taxon>
        <taxon>Chitinophagales</taxon>
        <taxon>Chitinophagaceae</taxon>
        <taxon>Niastella</taxon>
    </lineage>
</organism>
<comment type="caution">
    <text evidence="1">The sequence shown here is derived from an EMBL/GenBank/DDBJ whole genome shotgun (WGS) entry which is preliminary data.</text>
</comment>
<sequence length="286" mass="32094">MMSKGVDLFAALKLMETKNTPQQQAFDFAFLDLKANRYEIAESKFEQLTRNTNDYSAWCGMGLSKMGLLLANNSTVAEIEYCFLKAKSYNPERTEEIELLYAKSVFDLIRAYYAAFQQNLGKLKSLNVDLAIGIGTAIIGGVAAGGQKSIVGQLMGVGVSGAGVYSFNNTLNQKQDIRQLNQFLLDSANELYASLKSFITIRNAQVEDGERTFLEARYQFEQVLLTHQEQQNVPWFNNKTKLALSLLLWPLFLYGLYQTELVSKRGKWLIVGGIFLLCLLGKLSKN</sequence>
<keyword evidence="2" id="KW-1185">Reference proteome</keyword>
<protein>
    <submittedName>
        <fullName evidence="1">Uncharacterized protein</fullName>
    </submittedName>
</protein>
<reference evidence="2" key="1">
    <citation type="submission" date="2016-04" db="EMBL/GenBank/DDBJ databases">
        <authorList>
            <person name="Chen L."/>
            <person name="Zhuang W."/>
            <person name="Wang G."/>
        </authorList>
    </citation>
    <scope>NUCLEOTIDE SEQUENCE [LARGE SCALE GENOMIC DNA]</scope>
    <source>
        <strain evidence="2">17621</strain>
    </source>
</reference>
<dbReference type="OrthoDB" id="9928179at2"/>
<evidence type="ECO:0000313" key="2">
    <source>
        <dbReference type="Proteomes" id="UP000192610"/>
    </source>
</evidence>